<evidence type="ECO:0000313" key="2">
    <source>
        <dbReference type="Proteomes" id="UP000324222"/>
    </source>
</evidence>
<dbReference type="Proteomes" id="UP000324222">
    <property type="component" value="Unassembled WGS sequence"/>
</dbReference>
<reference evidence="1 2" key="1">
    <citation type="submission" date="2019-05" db="EMBL/GenBank/DDBJ databases">
        <title>Another draft genome of Portunus trituberculatus and its Hox gene families provides insights of decapod evolution.</title>
        <authorList>
            <person name="Jeong J.-H."/>
            <person name="Song I."/>
            <person name="Kim S."/>
            <person name="Choi T."/>
            <person name="Kim D."/>
            <person name="Ryu S."/>
            <person name="Kim W."/>
        </authorList>
    </citation>
    <scope>NUCLEOTIDE SEQUENCE [LARGE SCALE GENOMIC DNA]</scope>
    <source>
        <tissue evidence="1">Muscle</tissue>
    </source>
</reference>
<sequence>MRQGRQTTPLYPPSAPQALASISPRALLTRVILVVMRCDGDGGDGEAPRYPRLDISDGEEENHQLAHRCKARELQPGIFV</sequence>
<proteinExistence type="predicted"/>
<accession>A0A5B7K4T7</accession>
<protein>
    <submittedName>
        <fullName evidence="1">Uncharacterized protein</fullName>
    </submittedName>
</protein>
<keyword evidence="2" id="KW-1185">Reference proteome</keyword>
<organism evidence="1 2">
    <name type="scientific">Portunus trituberculatus</name>
    <name type="common">Swimming crab</name>
    <name type="synonym">Neptunus trituberculatus</name>
    <dbReference type="NCBI Taxonomy" id="210409"/>
    <lineage>
        <taxon>Eukaryota</taxon>
        <taxon>Metazoa</taxon>
        <taxon>Ecdysozoa</taxon>
        <taxon>Arthropoda</taxon>
        <taxon>Crustacea</taxon>
        <taxon>Multicrustacea</taxon>
        <taxon>Malacostraca</taxon>
        <taxon>Eumalacostraca</taxon>
        <taxon>Eucarida</taxon>
        <taxon>Decapoda</taxon>
        <taxon>Pleocyemata</taxon>
        <taxon>Brachyura</taxon>
        <taxon>Eubrachyura</taxon>
        <taxon>Portunoidea</taxon>
        <taxon>Portunidae</taxon>
        <taxon>Portuninae</taxon>
        <taxon>Portunus</taxon>
    </lineage>
</organism>
<gene>
    <name evidence="1" type="ORF">E2C01_097585</name>
</gene>
<comment type="caution">
    <text evidence="1">The sequence shown here is derived from an EMBL/GenBank/DDBJ whole genome shotgun (WGS) entry which is preliminary data.</text>
</comment>
<dbReference type="EMBL" id="VSRR010129641">
    <property type="protein sequence ID" value="MPD02030.1"/>
    <property type="molecule type" value="Genomic_DNA"/>
</dbReference>
<dbReference type="AlphaFoldDB" id="A0A5B7K4T7"/>
<evidence type="ECO:0000313" key="1">
    <source>
        <dbReference type="EMBL" id="MPD02030.1"/>
    </source>
</evidence>
<name>A0A5B7K4T7_PORTR</name>